<keyword evidence="3" id="KW-1185">Reference proteome</keyword>
<protein>
    <submittedName>
        <fullName evidence="2">Uncharacterized protein</fullName>
    </submittedName>
</protein>
<feature type="non-terminal residue" evidence="2">
    <location>
        <position position="109"/>
    </location>
</feature>
<reference evidence="2 3" key="1">
    <citation type="journal article" date="2024" name="Commun. Biol.">
        <title>Comparative genomic analysis of thermophilic fungi reveals convergent evolutionary adaptations and gene losses.</title>
        <authorList>
            <person name="Steindorff A.S."/>
            <person name="Aguilar-Pontes M.V."/>
            <person name="Robinson A.J."/>
            <person name="Andreopoulos B."/>
            <person name="LaButti K."/>
            <person name="Kuo A."/>
            <person name="Mondo S."/>
            <person name="Riley R."/>
            <person name="Otillar R."/>
            <person name="Haridas S."/>
            <person name="Lipzen A."/>
            <person name="Grimwood J."/>
            <person name="Schmutz J."/>
            <person name="Clum A."/>
            <person name="Reid I.D."/>
            <person name="Moisan M.C."/>
            <person name="Butler G."/>
            <person name="Nguyen T.T.M."/>
            <person name="Dewar K."/>
            <person name="Conant G."/>
            <person name="Drula E."/>
            <person name="Henrissat B."/>
            <person name="Hansel C."/>
            <person name="Singer S."/>
            <person name="Hutchinson M.I."/>
            <person name="de Vries R.P."/>
            <person name="Natvig D.O."/>
            <person name="Powell A.J."/>
            <person name="Tsang A."/>
            <person name="Grigoriev I.V."/>
        </authorList>
    </citation>
    <scope>NUCLEOTIDE SEQUENCE [LARGE SCALE GENOMIC DNA]</scope>
    <source>
        <strain evidence="2 3">CBS 494.80</strain>
    </source>
</reference>
<evidence type="ECO:0000256" key="1">
    <source>
        <dbReference type="SAM" id="MobiDB-lite"/>
    </source>
</evidence>
<evidence type="ECO:0000313" key="2">
    <source>
        <dbReference type="EMBL" id="KAL2064466.1"/>
    </source>
</evidence>
<sequence>MYKDSAQNESTKQFSQQNSQLKNNKGASNPRRILGDTALLNTIPKYHPAYQRASGLIETCQSLRQAISQAYRPIYPRFPGSTRLDYLTRAQYRLTVSAVRTRLRSALFR</sequence>
<gene>
    <name evidence="2" type="ORF">VTL71DRAFT_4960</name>
</gene>
<feature type="region of interest" description="Disordered" evidence="1">
    <location>
        <begin position="1"/>
        <end position="32"/>
    </location>
</feature>
<name>A0ABR4C3F7_9HELO</name>
<dbReference type="Proteomes" id="UP001595075">
    <property type="component" value="Unassembled WGS sequence"/>
</dbReference>
<feature type="compositionally biased region" description="Polar residues" evidence="1">
    <location>
        <begin position="1"/>
        <end position="27"/>
    </location>
</feature>
<dbReference type="EMBL" id="JAZHXI010000014">
    <property type="protein sequence ID" value="KAL2064466.1"/>
    <property type="molecule type" value="Genomic_DNA"/>
</dbReference>
<proteinExistence type="predicted"/>
<comment type="caution">
    <text evidence="2">The sequence shown here is derived from an EMBL/GenBank/DDBJ whole genome shotgun (WGS) entry which is preliminary data.</text>
</comment>
<accession>A0ABR4C3F7</accession>
<organism evidence="2 3">
    <name type="scientific">Oculimacula yallundae</name>
    <dbReference type="NCBI Taxonomy" id="86028"/>
    <lineage>
        <taxon>Eukaryota</taxon>
        <taxon>Fungi</taxon>
        <taxon>Dikarya</taxon>
        <taxon>Ascomycota</taxon>
        <taxon>Pezizomycotina</taxon>
        <taxon>Leotiomycetes</taxon>
        <taxon>Helotiales</taxon>
        <taxon>Ploettnerulaceae</taxon>
        <taxon>Oculimacula</taxon>
    </lineage>
</organism>
<evidence type="ECO:0000313" key="3">
    <source>
        <dbReference type="Proteomes" id="UP001595075"/>
    </source>
</evidence>